<organism evidence="1 2">
    <name type="scientific">Cichorium intybus</name>
    <name type="common">Chicory</name>
    <dbReference type="NCBI Taxonomy" id="13427"/>
    <lineage>
        <taxon>Eukaryota</taxon>
        <taxon>Viridiplantae</taxon>
        <taxon>Streptophyta</taxon>
        <taxon>Embryophyta</taxon>
        <taxon>Tracheophyta</taxon>
        <taxon>Spermatophyta</taxon>
        <taxon>Magnoliopsida</taxon>
        <taxon>eudicotyledons</taxon>
        <taxon>Gunneridae</taxon>
        <taxon>Pentapetalae</taxon>
        <taxon>asterids</taxon>
        <taxon>campanulids</taxon>
        <taxon>Asterales</taxon>
        <taxon>Asteraceae</taxon>
        <taxon>Cichorioideae</taxon>
        <taxon>Cichorieae</taxon>
        <taxon>Cichoriinae</taxon>
        <taxon>Cichorium</taxon>
    </lineage>
</organism>
<keyword evidence="2" id="KW-1185">Reference proteome</keyword>
<evidence type="ECO:0000313" key="2">
    <source>
        <dbReference type="Proteomes" id="UP001055811"/>
    </source>
</evidence>
<dbReference type="Proteomes" id="UP001055811">
    <property type="component" value="Linkage Group LG07"/>
</dbReference>
<sequence>MIAVANERRWWNGGKLVGEEGRYTGNNLANGVGTMRSGGVRLQSSIRSGGVRLQASIRGGGVWFQSSIFGGNDNSKMM</sequence>
<dbReference type="EMBL" id="CM042015">
    <property type="protein sequence ID" value="KAI3711460.1"/>
    <property type="molecule type" value="Genomic_DNA"/>
</dbReference>
<protein>
    <submittedName>
        <fullName evidence="1">Uncharacterized protein</fullName>
    </submittedName>
</protein>
<reference evidence="2" key="1">
    <citation type="journal article" date="2022" name="Mol. Ecol. Resour.">
        <title>The genomes of chicory, endive, great burdock and yacon provide insights into Asteraceae palaeo-polyploidization history and plant inulin production.</title>
        <authorList>
            <person name="Fan W."/>
            <person name="Wang S."/>
            <person name="Wang H."/>
            <person name="Wang A."/>
            <person name="Jiang F."/>
            <person name="Liu H."/>
            <person name="Zhao H."/>
            <person name="Xu D."/>
            <person name="Zhang Y."/>
        </authorList>
    </citation>
    <scope>NUCLEOTIDE SEQUENCE [LARGE SCALE GENOMIC DNA]</scope>
    <source>
        <strain evidence="2">cv. Punajuju</strain>
    </source>
</reference>
<proteinExistence type="predicted"/>
<accession>A0ACB9ASN2</accession>
<evidence type="ECO:0000313" key="1">
    <source>
        <dbReference type="EMBL" id="KAI3711460.1"/>
    </source>
</evidence>
<gene>
    <name evidence="1" type="ORF">L2E82_41564</name>
</gene>
<name>A0ACB9ASN2_CICIN</name>
<reference evidence="1 2" key="2">
    <citation type="journal article" date="2022" name="Mol. Ecol. Resour.">
        <title>The genomes of chicory, endive, great burdock and yacon provide insights into Asteraceae paleo-polyploidization history and plant inulin production.</title>
        <authorList>
            <person name="Fan W."/>
            <person name="Wang S."/>
            <person name="Wang H."/>
            <person name="Wang A."/>
            <person name="Jiang F."/>
            <person name="Liu H."/>
            <person name="Zhao H."/>
            <person name="Xu D."/>
            <person name="Zhang Y."/>
        </authorList>
    </citation>
    <scope>NUCLEOTIDE SEQUENCE [LARGE SCALE GENOMIC DNA]</scope>
    <source>
        <strain evidence="2">cv. Punajuju</strain>
        <tissue evidence="1">Leaves</tissue>
    </source>
</reference>
<comment type="caution">
    <text evidence="1">The sequence shown here is derived from an EMBL/GenBank/DDBJ whole genome shotgun (WGS) entry which is preliminary data.</text>
</comment>